<proteinExistence type="predicted"/>
<evidence type="ECO:0000259" key="1">
    <source>
        <dbReference type="Pfam" id="PF18738"/>
    </source>
</evidence>
<organism evidence="2 3">
    <name type="scientific">Mytilus galloprovincialis</name>
    <name type="common">Mediterranean mussel</name>
    <dbReference type="NCBI Taxonomy" id="29158"/>
    <lineage>
        <taxon>Eukaryota</taxon>
        <taxon>Metazoa</taxon>
        <taxon>Spiralia</taxon>
        <taxon>Lophotrochozoa</taxon>
        <taxon>Mollusca</taxon>
        <taxon>Bivalvia</taxon>
        <taxon>Autobranchia</taxon>
        <taxon>Pteriomorphia</taxon>
        <taxon>Mytilida</taxon>
        <taxon>Mytiloidea</taxon>
        <taxon>Mytilidae</taxon>
        <taxon>Mytilinae</taxon>
        <taxon>Mytilus</taxon>
    </lineage>
</organism>
<dbReference type="Proteomes" id="UP000596742">
    <property type="component" value="Unassembled WGS sequence"/>
</dbReference>
<feature type="domain" description="DZIP3-like HEPN" evidence="1">
    <location>
        <begin position="43"/>
        <end position="147"/>
    </location>
</feature>
<gene>
    <name evidence="2" type="ORF">MGAL_10B015998</name>
</gene>
<dbReference type="InterPro" id="IPR041249">
    <property type="entry name" value="HEPN_DZIP3"/>
</dbReference>
<accession>A0A8B6DZI9</accession>
<reference evidence="2" key="1">
    <citation type="submission" date="2018-11" db="EMBL/GenBank/DDBJ databases">
        <authorList>
            <person name="Alioto T."/>
            <person name="Alioto T."/>
        </authorList>
    </citation>
    <scope>NUCLEOTIDE SEQUENCE</scope>
</reference>
<evidence type="ECO:0000313" key="3">
    <source>
        <dbReference type="Proteomes" id="UP000596742"/>
    </source>
</evidence>
<dbReference type="OrthoDB" id="6367890at2759"/>
<dbReference type="AlphaFoldDB" id="A0A8B6DZI9"/>
<sequence length="148" mass="16864">MASVVPVLPRDESNFLRVANLLIRLSPKAVRTLFDREFNPCGLKSVFSINWTKLDKLKKKHVITQTQWSLLFPAGSDPKSNDFDLTLMICLLRNLRKITIKDQLPQPSDFSEGAAVSRIKFYRNKIAHSDCGMMSEVEFGTTFQEVSK</sequence>
<evidence type="ECO:0000313" key="2">
    <source>
        <dbReference type="EMBL" id="VDI27551.1"/>
    </source>
</evidence>
<name>A0A8B6DZI9_MYTGA</name>
<keyword evidence="3" id="KW-1185">Reference proteome</keyword>
<dbReference type="EMBL" id="UYJE01004383">
    <property type="protein sequence ID" value="VDI27551.1"/>
    <property type="molecule type" value="Genomic_DNA"/>
</dbReference>
<protein>
    <recommendedName>
        <fullName evidence="1">DZIP3-like HEPN domain-containing protein</fullName>
    </recommendedName>
</protein>
<dbReference type="Pfam" id="PF18738">
    <property type="entry name" value="HEPN_DZIP3"/>
    <property type="match status" value="1"/>
</dbReference>
<feature type="non-terminal residue" evidence="2">
    <location>
        <position position="148"/>
    </location>
</feature>
<comment type="caution">
    <text evidence="2">The sequence shown here is derived from an EMBL/GenBank/DDBJ whole genome shotgun (WGS) entry which is preliminary data.</text>
</comment>